<name>A0ABR0LRI3_9PEZI</name>
<gene>
    <name evidence="2" type="ORF">LTR16_012634</name>
</gene>
<evidence type="ECO:0000256" key="1">
    <source>
        <dbReference type="SAM" id="MobiDB-lite"/>
    </source>
</evidence>
<feature type="non-terminal residue" evidence="2">
    <location>
        <position position="65"/>
    </location>
</feature>
<sequence length="65" mass="7315">MTVTSSTAPLSAHTSVLQELPPKEVLREIAAKQDAKQKEIQSHKPSQKVDEQREAAEMIQRNYRG</sequence>
<accession>A0ABR0LRI3</accession>
<keyword evidence="3" id="KW-1185">Reference proteome</keyword>
<evidence type="ECO:0000313" key="2">
    <source>
        <dbReference type="EMBL" id="KAK5235204.1"/>
    </source>
</evidence>
<organism evidence="2 3">
    <name type="scientific">Cryomyces antarcticus</name>
    <dbReference type="NCBI Taxonomy" id="329879"/>
    <lineage>
        <taxon>Eukaryota</taxon>
        <taxon>Fungi</taxon>
        <taxon>Dikarya</taxon>
        <taxon>Ascomycota</taxon>
        <taxon>Pezizomycotina</taxon>
        <taxon>Dothideomycetes</taxon>
        <taxon>Dothideomycetes incertae sedis</taxon>
        <taxon>Cryomyces</taxon>
    </lineage>
</organism>
<dbReference type="EMBL" id="JAVRRA010013079">
    <property type="protein sequence ID" value="KAK5235204.1"/>
    <property type="molecule type" value="Genomic_DNA"/>
</dbReference>
<protein>
    <submittedName>
        <fullName evidence="2">Uncharacterized protein</fullName>
    </submittedName>
</protein>
<proteinExistence type="predicted"/>
<comment type="caution">
    <text evidence="2">The sequence shown here is derived from an EMBL/GenBank/DDBJ whole genome shotgun (WGS) entry which is preliminary data.</text>
</comment>
<dbReference type="Proteomes" id="UP001357485">
    <property type="component" value="Unassembled WGS sequence"/>
</dbReference>
<feature type="region of interest" description="Disordered" evidence="1">
    <location>
        <begin position="32"/>
        <end position="65"/>
    </location>
</feature>
<evidence type="ECO:0000313" key="3">
    <source>
        <dbReference type="Proteomes" id="UP001357485"/>
    </source>
</evidence>
<reference evidence="2 3" key="1">
    <citation type="submission" date="2023-08" db="EMBL/GenBank/DDBJ databases">
        <title>Black Yeasts Isolated from many extreme environments.</title>
        <authorList>
            <person name="Coleine C."/>
            <person name="Stajich J.E."/>
            <person name="Selbmann L."/>
        </authorList>
    </citation>
    <scope>NUCLEOTIDE SEQUENCE [LARGE SCALE GENOMIC DNA]</scope>
    <source>
        <strain evidence="2 3">CCFEE 536</strain>
    </source>
</reference>
<feature type="compositionally biased region" description="Basic and acidic residues" evidence="1">
    <location>
        <begin position="32"/>
        <end position="56"/>
    </location>
</feature>